<evidence type="ECO:0000256" key="2">
    <source>
        <dbReference type="SAM" id="SignalP"/>
    </source>
</evidence>
<name>A0A6J8D9C0_MYTCO</name>
<proteinExistence type="predicted"/>
<dbReference type="AlphaFoldDB" id="A0A6J8D9C0"/>
<feature type="compositionally biased region" description="Basic and acidic residues" evidence="1">
    <location>
        <begin position="332"/>
        <end position="363"/>
    </location>
</feature>
<gene>
    <name evidence="3" type="ORF">MCOR_37584</name>
</gene>
<feature type="signal peptide" evidence="2">
    <location>
        <begin position="1"/>
        <end position="18"/>
    </location>
</feature>
<feature type="region of interest" description="Disordered" evidence="1">
    <location>
        <begin position="296"/>
        <end position="376"/>
    </location>
</feature>
<evidence type="ECO:0000313" key="3">
    <source>
        <dbReference type="EMBL" id="CAC5403714.1"/>
    </source>
</evidence>
<feature type="compositionally biased region" description="Polar residues" evidence="1">
    <location>
        <begin position="296"/>
        <end position="311"/>
    </location>
</feature>
<accession>A0A6J8D9C0</accession>
<feature type="region of interest" description="Disordered" evidence="1">
    <location>
        <begin position="435"/>
        <end position="483"/>
    </location>
</feature>
<feature type="chain" id="PRO_5027086561" evidence="2">
    <location>
        <begin position="19"/>
        <end position="643"/>
    </location>
</feature>
<dbReference type="OrthoDB" id="10342293at2759"/>
<keyword evidence="4" id="KW-1185">Reference proteome</keyword>
<dbReference type="Proteomes" id="UP000507470">
    <property type="component" value="Unassembled WGS sequence"/>
</dbReference>
<sequence>MGHKILFFLTLMTKLSFQDKDGNPYCNNKGSLETFEEFCCPKCAQETNKEKCRYECPIDYYRFEKRCYGLPPTTCISISRLYRKRKKDKRSETENMENFIENDIDNIQENVKPTCTHEINDKITMDTEHKSEKDFAVALQRQHEKITRYIPDPTVVLRKKREKEEPVRARSSAYANASAIRRNKFFNRKTISRVVSQFFGRKHEANNTTFEEDLIIEYNTTSTQTMHSDELNSLPNIALTEPVRELTDAVSVELVQKRVPDNQQNCSTVLKATQMSKSILQESKTTIIELDKKDTTNTQSKTEKSTQNVNNPLKKKTLAGETQCRNKLLQEINRKDKDISESTNQENREHGNTAHIDVTDESMKQVPSAAESRPTTEFAATCFQQGLSIDDQTTNEISENFTFDKKVTNTFTESKCNEQTDRNNYVRINENIVRKVHRDSEASTNSNTSSNSNNSNSTESDESNASFKTAPSESPRLSEVEVTEQKVYNEDTNKVRLSSTDIEKTPDYENIPYLIDMRADIKQHSEIDTTDINGLNNGTTTFTNSNSVEGLTPVSENVEDNQLVTNDNRASLGNDVSLRSIQPQRLGLESVDAVVKSDVQLAITAKESIDMKTITGQTNMSFKNSTVTLVINQSNKGNRKVNE</sequence>
<reference evidence="3 4" key="1">
    <citation type="submission" date="2020-06" db="EMBL/GenBank/DDBJ databases">
        <authorList>
            <person name="Li R."/>
            <person name="Bekaert M."/>
        </authorList>
    </citation>
    <scope>NUCLEOTIDE SEQUENCE [LARGE SCALE GENOMIC DNA]</scope>
    <source>
        <strain evidence="4">wild</strain>
    </source>
</reference>
<keyword evidence="2" id="KW-0732">Signal</keyword>
<protein>
    <submittedName>
        <fullName evidence="3">Uncharacterized protein</fullName>
    </submittedName>
</protein>
<feature type="compositionally biased region" description="Low complexity" evidence="1">
    <location>
        <begin position="442"/>
        <end position="466"/>
    </location>
</feature>
<organism evidence="3 4">
    <name type="scientific">Mytilus coruscus</name>
    <name type="common">Sea mussel</name>
    <dbReference type="NCBI Taxonomy" id="42192"/>
    <lineage>
        <taxon>Eukaryota</taxon>
        <taxon>Metazoa</taxon>
        <taxon>Spiralia</taxon>
        <taxon>Lophotrochozoa</taxon>
        <taxon>Mollusca</taxon>
        <taxon>Bivalvia</taxon>
        <taxon>Autobranchia</taxon>
        <taxon>Pteriomorphia</taxon>
        <taxon>Mytilida</taxon>
        <taxon>Mytiloidea</taxon>
        <taxon>Mytilidae</taxon>
        <taxon>Mytilinae</taxon>
        <taxon>Mytilus</taxon>
    </lineage>
</organism>
<dbReference type="EMBL" id="CACVKT020006825">
    <property type="protein sequence ID" value="CAC5403714.1"/>
    <property type="molecule type" value="Genomic_DNA"/>
</dbReference>
<evidence type="ECO:0000256" key="1">
    <source>
        <dbReference type="SAM" id="MobiDB-lite"/>
    </source>
</evidence>
<evidence type="ECO:0000313" key="4">
    <source>
        <dbReference type="Proteomes" id="UP000507470"/>
    </source>
</evidence>